<feature type="active site" description="Proton donor/acceptor" evidence="2">
    <location>
        <position position="100"/>
    </location>
</feature>
<dbReference type="SUPFAM" id="SSF63817">
    <property type="entry name" value="Sortase"/>
    <property type="match status" value="1"/>
</dbReference>
<dbReference type="InterPro" id="IPR023365">
    <property type="entry name" value="Sortase_dom-sf"/>
</dbReference>
<sequence length="185" mass="20917">MWEVMAMKKWLLGSFFTVLLTTFGLIYHLDETNSAMAIVDDYAQYSLTIGEETLIYKNIGRSENEAQNYINVAAETHVATWGGKKIQDNFDGHNTHFIGHNPGVFHILKKVEIGDEILVKDEFQTVEVYQVKQIVIVDDSGHLVDDPSRNIMQEIIGIGTTEQITLQTCLSETTNLVIMAYPFSK</sequence>
<evidence type="ECO:0008006" key="5">
    <source>
        <dbReference type="Google" id="ProtNLM"/>
    </source>
</evidence>
<dbReference type="Gene3D" id="2.40.260.10">
    <property type="entry name" value="Sortase"/>
    <property type="match status" value="1"/>
</dbReference>
<dbReference type="Pfam" id="PF04203">
    <property type="entry name" value="Sortase"/>
    <property type="match status" value="1"/>
</dbReference>
<evidence type="ECO:0000313" key="4">
    <source>
        <dbReference type="Proteomes" id="UP000480303"/>
    </source>
</evidence>
<feature type="active site" description="Acyl-thioester intermediate" evidence="2">
    <location>
        <position position="169"/>
    </location>
</feature>
<name>A0A6A0BCU3_9LACT</name>
<dbReference type="Proteomes" id="UP000480303">
    <property type="component" value="Unassembled WGS sequence"/>
</dbReference>
<keyword evidence="1" id="KW-0378">Hydrolase</keyword>
<dbReference type="EMBL" id="BLLI01000027">
    <property type="protein sequence ID" value="GFH42523.1"/>
    <property type="molecule type" value="Genomic_DNA"/>
</dbReference>
<evidence type="ECO:0000256" key="2">
    <source>
        <dbReference type="PIRSR" id="PIRSR605754-1"/>
    </source>
</evidence>
<protein>
    <recommendedName>
        <fullName evidence="5">Sortase</fullName>
    </recommendedName>
</protein>
<comment type="caution">
    <text evidence="3">The sequence shown here is derived from an EMBL/GenBank/DDBJ whole genome shotgun (WGS) entry which is preliminary data.</text>
</comment>
<organism evidence="3 4">
    <name type="scientific">Pseudolactococcus hodotermopsidis</name>
    <dbReference type="NCBI Taxonomy" id="2709157"/>
    <lineage>
        <taxon>Bacteria</taxon>
        <taxon>Bacillati</taxon>
        <taxon>Bacillota</taxon>
        <taxon>Bacilli</taxon>
        <taxon>Lactobacillales</taxon>
        <taxon>Streptococcaceae</taxon>
        <taxon>Pseudolactococcus</taxon>
    </lineage>
</organism>
<keyword evidence="4" id="KW-1185">Reference proteome</keyword>
<reference evidence="3 4" key="1">
    <citation type="submission" date="2020-02" db="EMBL/GenBank/DDBJ databases">
        <title>Draft genome sequence of Lactococcus sp. Hs30E4-3.</title>
        <authorList>
            <person name="Noda S."/>
            <person name="Yuki M."/>
            <person name="Ohkuma M."/>
        </authorList>
    </citation>
    <scope>NUCLEOTIDE SEQUENCE [LARGE SCALE GENOMIC DNA]</scope>
    <source>
        <strain evidence="3 4">Hs30E4-3</strain>
    </source>
</reference>
<dbReference type="AlphaFoldDB" id="A0A6A0BCU3"/>
<dbReference type="InterPro" id="IPR005754">
    <property type="entry name" value="Sortase"/>
</dbReference>
<dbReference type="GO" id="GO:0016787">
    <property type="term" value="F:hydrolase activity"/>
    <property type="evidence" value="ECO:0007669"/>
    <property type="project" value="UniProtKB-KW"/>
</dbReference>
<accession>A0A6A0BCU3</accession>
<evidence type="ECO:0000313" key="3">
    <source>
        <dbReference type="EMBL" id="GFH42523.1"/>
    </source>
</evidence>
<gene>
    <name evidence="3" type="ORF">Hs30E_10740</name>
</gene>
<proteinExistence type="predicted"/>
<evidence type="ECO:0000256" key="1">
    <source>
        <dbReference type="ARBA" id="ARBA00022801"/>
    </source>
</evidence>